<proteinExistence type="predicted"/>
<dbReference type="Proteomes" id="UP001499951">
    <property type="component" value="Unassembled WGS sequence"/>
</dbReference>
<organism evidence="1 2">
    <name type="scientific">Rhizomicrobium electricum</name>
    <dbReference type="NCBI Taxonomy" id="480070"/>
    <lineage>
        <taxon>Bacteria</taxon>
        <taxon>Pseudomonadati</taxon>
        <taxon>Pseudomonadota</taxon>
        <taxon>Alphaproteobacteria</taxon>
        <taxon>Micropepsales</taxon>
        <taxon>Micropepsaceae</taxon>
        <taxon>Rhizomicrobium</taxon>
    </lineage>
</organism>
<comment type="caution">
    <text evidence="1">The sequence shown here is derived from an EMBL/GenBank/DDBJ whole genome shotgun (WGS) entry which is preliminary data.</text>
</comment>
<evidence type="ECO:0000313" key="1">
    <source>
        <dbReference type="EMBL" id="GAA0561440.1"/>
    </source>
</evidence>
<sequence>MQQYPVERLGGTRIKILYPDKTSSFRLSGSVTLGDIASTLNAIAQRNPGRPVAIYVTLTSPN</sequence>
<evidence type="ECO:0000313" key="2">
    <source>
        <dbReference type="Proteomes" id="UP001499951"/>
    </source>
</evidence>
<protein>
    <submittedName>
        <fullName evidence="1">Uncharacterized protein</fullName>
    </submittedName>
</protein>
<keyword evidence="2" id="KW-1185">Reference proteome</keyword>
<accession>A0ABP3P6U0</accession>
<dbReference type="RefSeq" id="WP_166932091.1">
    <property type="nucleotide sequence ID" value="NZ_BAAADD010000002.1"/>
</dbReference>
<gene>
    <name evidence="1" type="ORF">GCM10008942_07330</name>
</gene>
<dbReference type="EMBL" id="BAAADD010000002">
    <property type="protein sequence ID" value="GAA0561440.1"/>
    <property type="molecule type" value="Genomic_DNA"/>
</dbReference>
<reference evidence="2" key="1">
    <citation type="journal article" date="2019" name="Int. J. Syst. Evol. Microbiol.">
        <title>The Global Catalogue of Microorganisms (GCM) 10K type strain sequencing project: providing services to taxonomists for standard genome sequencing and annotation.</title>
        <authorList>
            <consortium name="The Broad Institute Genomics Platform"/>
            <consortium name="The Broad Institute Genome Sequencing Center for Infectious Disease"/>
            <person name="Wu L."/>
            <person name="Ma J."/>
        </authorList>
    </citation>
    <scope>NUCLEOTIDE SEQUENCE [LARGE SCALE GENOMIC DNA]</scope>
    <source>
        <strain evidence="2">JCM 15089</strain>
    </source>
</reference>
<name>A0ABP3P6U0_9PROT</name>